<dbReference type="PANTHER" id="PTHR30572">
    <property type="entry name" value="MEMBRANE COMPONENT OF TRANSPORTER-RELATED"/>
    <property type="match status" value="1"/>
</dbReference>
<reference evidence="8 9" key="1">
    <citation type="submission" date="2019-12" db="EMBL/GenBank/DDBJ databases">
        <title>Spirosoma sp. HMF4905 genome sequencing and assembly.</title>
        <authorList>
            <person name="Kang H."/>
            <person name="Cha I."/>
            <person name="Kim H."/>
            <person name="Joh K."/>
        </authorList>
    </citation>
    <scope>NUCLEOTIDE SEQUENCE [LARGE SCALE GENOMIC DNA]</scope>
    <source>
        <strain evidence="8 9">HMF4905</strain>
    </source>
</reference>
<feature type="transmembrane region" description="Helical" evidence="6">
    <location>
        <begin position="48"/>
        <end position="67"/>
    </location>
</feature>
<gene>
    <name evidence="8" type="ORF">GO755_17065</name>
</gene>
<dbReference type="InterPro" id="IPR003838">
    <property type="entry name" value="ABC3_permease_C"/>
</dbReference>
<keyword evidence="3 6" id="KW-0812">Transmembrane</keyword>
<organism evidence="8 9">
    <name type="scientific">Spirosoma arboris</name>
    <dbReference type="NCBI Taxonomy" id="2682092"/>
    <lineage>
        <taxon>Bacteria</taxon>
        <taxon>Pseudomonadati</taxon>
        <taxon>Bacteroidota</taxon>
        <taxon>Cytophagia</taxon>
        <taxon>Cytophagales</taxon>
        <taxon>Cytophagaceae</taxon>
        <taxon>Spirosoma</taxon>
    </lineage>
</organism>
<evidence type="ECO:0000313" key="9">
    <source>
        <dbReference type="Proteomes" id="UP000436006"/>
    </source>
</evidence>
<dbReference type="GO" id="GO:0005886">
    <property type="term" value="C:plasma membrane"/>
    <property type="evidence" value="ECO:0007669"/>
    <property type="project" value="UniProtKB-SubCell"/>
</dbReference>
<sequence>MIIAILISCLGLFGQIVFSAQQRLKELGIRKVVGATTASLVMLLSQDVIRLVIAAQLIATPITYWLMQYWLADFAYRITISWWVFVWSGIAALGIALATISFHSIRAALTSPVKSLRSE</sequence>
<dbReference type="PANTHER" id="PTHR30572:SF18">
    <property type="entry name" value="ABC-TYPE MACROLIDE FAMILY EXPORT SYSTEM PERMEASE COMPONENT 2"/>
    <property type="match status" value="1"/>
</dbReference>
<dbReference type="InterPro" id="IPR050250">
    <property type="entry name" value="Macrolide_Exporter_MacB"/>
</dbReference>
<evidence type="ECO:0000256" key="4">
    <source>
        <dbReference type="ARBA" id="ARBA00022989"/>
    </source>
</evidence>
<comment type="caution">
    <text evidence="8">The sequence shown here is derived from an EMBL/GenBank/DDBJ whole genome shotgun (WGS) entry which is preliminary data.</text>
</comment>
<evidence type="ECO:0000256" key="3">
    <source>
        <dbReference type="ARBA" id="ARBA00022692"/>
    </source>
</evidence>
<keyword evidence="9" id="KW-1185">Reference proteome</keyword>
<dbReference type="Pfam" id="PF02687">
    <property type="entry name" value="FtsX"/>
    <property type="match status" value="1"/>
</dbReference>
<accession>A0A7K1SDA2</accession>
<feature type="transmembrane region" description="Helical" evidence="6">
    <location>
        <begin position="79"/>
        <end position="102"/>
    </location>
</feature>
<comment type="subcellular location">
    <subcellularLocation>
        <location evidence="1">Cell membrane</location>
        <topology evidence="1">Multi-pass membrane protein</topology>
    </subcellularLocation>
</comment>
<dbReference type="EMBL" id="WPIN01000006">
    <property type="protein sequence ID" value="MVM31761.1"/>
    <property type="molecule type" value="Genomic_DNA"/>
</dbReference>
<evidence type="ECO:0000259" key="7">
    <source>
        <dbReference type="Pfam" id="PF02687"/>
    </source>
</evidence>
<evidence type="ECO:0000256" key="1">
    <source>
        <dbReference type="ARBA" id="ARBA00004651"/>
    </source>
</evidence>
<keyword evidence="5 6" id="KW-0472">Membrane</keyword>
<evidence type="ECO:0000256" key="6">
    <source>
        <dbReference type="SAM" id="Phobius"/>
    </source>
</evidence>
<dbReference type="GO" id="GO:0022857">
    <property type="term" value="F:transmembrane transporter activity"/>
    <property type="evidence" value="ECO:0007669"/>
    <property type="project" value="TreeGrafter"/>
</dbReference>
<name>A0A7K1SDA2_9BACT</name>
<keyword evidence="2" id="KW-1003">Cell membrane</keyword>
<dbReference type="AlphaFoldDB" id="A0A7K1SDA2"/>
<dbReference type="RefSeq" id="WP_157586403.1">
    <property type="nucleotide sequence ID" value="NZ_WPIN01000006.1"/>
</dbReference>
<keyword evidence="4 6" id="KW-1133">Transmembrane helix</keyword>
<dbReference type="Proteomes" id="UP000436006">
    <property type="component" value="Unassembled WGS sequence"/>
</dbReference>
<evidence type="ECO:0000313" key="8">
    <source>
        <dbReference type="EMBL" id="MVM31761.1"/>
    </source>
</evidence>
<evidence type="ECO:0000256" key="2">
    <source>
        <dbReference type="ARBA" id="ARBA00022475"/>
    </source>
</evidence>
<feature type="domain" description="ABC3 transporter permease C-terminal" evidence="7">
    <location>
        <begin position="1"/>
        <end position="108"/>
    </location>
</feature>
<evidence type="ECO:0000256" key="5">
    <source>
        <dbReference type="ARBA" id="ARBA00023136"/>
    </source>
</evidence>
<proteinExistence type="predicted"/>
<protein>
    <submittedName>
        <fullName evidence="8">FtsX-like permease family protein</fullName>
    </submittedName>
</protein>